<evidence type="ECO:0000256" key="8">
    <source>
        <dbReference type="ARBA" id="ARBA00048336"/>
    </source>
</evidence>
<evidence type="ECO:0000256" key="4">
    <source>
        <dbReference type="ARBA" id="ARBA00022912"/>
    </source>
</evidence>
<dbReference type="GO" id="GO:0004722">
    <property type="term" value="F:protein serine/threonine phosphatase activity"/>
    <property type="evidence" value="ECO:0007669"/>
    <property type="project" value="UniProtKB-EC"/>
</dbReference>
<dbReference type="GO" id="GO:0007060">
    <property type="term" value="P:male meiosis chromosome segregation"/>
    <property type="evidence" value="ECO:0007669"/>
    <property type="project" value="UniProtKB-ARBA"/>
</dbReference>
<comment type="subcellular location">
    <subcellularLocation>
        <location evidence="6">Cell projection</location>
        <location evidence="6">Pseudopodium</location>
    </subcellularLocation>
</comment>
<evidence type="ECO:0000256" key="1">
    <source>
        <dbReference type="ARBA" id="ARBA00008294"/>
    </source>
</evidence>
<dbReference type="Pfam" id="PF16891">
    <property type="entry name" value="STPPase_N"/>
    <property type="match status" value="1"/>
</dbReference>
<comment type="function">
    <text evidence="9">Probable phosphatase which plays a redundant role with gsp-4 in spermatogenesis by regulating sister chromatid segregation during meiosis. In addition, involved in sperm motility by controlling the dynamic disassembly of major sperm proteins (MSP) in the spermatozoan pseudopodium.</text>
</comment>
<dbReference type="InterPro" id="IPR006186">
    <property type="entry name" value="Ser/Thr-sp_prot-phosphatase"/>
</dbReference>
<dbReference type="SMART" id="SM00156">
    <property type="entry name" value="PP2Ac"/>
    <property type="match status" value="1"/>
</dbReference>
<sequence>MASAHRAQSDIVPLTIDELDDIIARLLANCGKKPDMRVQLEEEEVIRLVTTVQGVFMKEPMLLELQAPIKIAGDLHGQFADLLRLLQHSGFPPKQSYLFLGDYVDRGDKSVEVISLLFAYKARYPNRVRLLRGNHENRFINVVYGFYDELHEKFGDVGGQRVFDCFTHTFSWMPVAALIEKRIFCVHGGLSPDLHSFDQIREWPRPVIDPEFGLICDILWSDPRALTMGWAESNRGISFTFGPDIVKQFRQRFGIDLIVRAHQVVRKGYEFLPGKGLVTLFSAPNYCNLFYNDSAVLCVDENLYCSFDIMRPDVSLKLAYQH</sequence>
<evidence type="ECO:0000256" key="9">
    <source>
        <dbReference type="ARBA" id="ARBA00054219"/>
    </source>
</evidence>
<reference evidence="14" key="1">
    <citation type="submission" date="2016-06" db="UniProtKB">
        <authorList>
            <consortium name="WormBaseParasite"/>
        </authorList>
    </citation>
    <scope>IDENTIFICATION</scope>
</reference>
<dbReference type="GO" id="GO:0000785">
    <property type="term" value="C:chromatin"/>
    <property type="evidence" value="ECO:0007669"/>
    <property type="project" value="UniProtKB-ARBA"/>
</dbReference>
<dbReference type="FunFam" id="3.60.21.10:FF:000026">
    <property type="entry name" value="Serine/threonine-protein phosphatase"/>
    <property type="match status" value="1"/>
</dbReference>
<dbReference type="InterPro" id="IPR031675">
    <property type="entry name" value="STPPase_N"/>
</dbReference>
<dbReference type="Proteomes" id="UP000270296">
    <property type="component" value="Unassembled WGS sequence"/>
</dbReference>
<dbReference type="Gene3D" id="3.60.21.10">
    <property type="match status" value="1"/>
</dbReference>
<dbReference type="GO" id="GO:0031143">
    <property type="term" value="C:pseudopodium"/>
    <property type="evidence" value="ECO:0007669"/>
    <property type="project" value="UniProtKB-SubCell"/>
</dbReference>
<evidence type="ECO:0000256" key="10">
    <source>
        <dbReference type="RuleBase" id="RU004273"/>
    </source>
</evidence>
<dbReference type="WBParaSite" id="SBAD_0000533301-mRNA-1">
    <property type="protein sequence ID" value="SBAD_0000533301-mRNA-1"/>
    <property type="gene ID" value="SBAD_0000533301"/>
</dbReference>
<dbReference type="OrthoDB" id="1930084at2759"/>
<dbReference type="InterPro" id="IPR004843">
    <property type="entry name" value="Calcineurin-like_PHP"/>
</dbReference>
<keyword evidence="5" id="KW-0464">Manganese</keyword>
<evidence type="ECO:0000259" key="11">
    <source>
        <dbReference type="PROSITE" id="PS00125"/>
    </source>
</evidence>
<dbReference type="EMBL" id="UZAM01008768">
    <property type="protein sequence ID" value="VDP06334.1"/>
    <property type="molecule type" value="Genomic_DNA"/>
</dbReference>
<keyword evidence="13" id="KW-1185">Reference proteome</keyword>
<evidence type="ECO:0000256" key="5">
    <source>
        <dbReference type="ARBA" id="ARBA00023211"/>
    </source>
</evidence>
<proteinExistence type="inferred from homology"/>
<keyword evidence="3 10" id="KW-0378">Hydrolase</keyword>
<feature type="domain" description="Serine/threonine specific protein phosphatases" evidence="11">
    <location>
        <begin position="131"/>
        <end position="136"/>
    </location>
</feature>
<dbReference type="AlphaFoldDB" id="A0A183INC7"/>
<evidence type="ECO:0000256" key="3">
    <source>
        <dbReference type="ARBA" id="ARBA00022801"/>
    </source>
</evidence>
<comment type="similarity">
    <text evidence="1 10">Belongs to the PPP phosphatase family.</text>
</comment>
<keyword evidence="2" id="KW-0479">Metal-binding</keyword>
<dbReference type="GO" id="GO:0005737">
    <property type="term" value="C:cytoplasm"/>
    <property type="evidence" value="ECO:0007669"/>
    <property type="project" value="TreeGrafter"/>
</dbReference>
<dbReference type="GO" id="GO:0018991">
    <property type="term" value="P:egg-laying behavior"/>
    <property type="evidence" value="ECO:0007669"/>
    <property type="project" value="UniProtKB-ARBA"/>
</dbReference>
<dbReference type="PRINTS" id="PR00114">
    <property type="entry name" value="STPHPHTASE"/>
</dbReference>
<accession>A0A183INC7</accession>
<dbReference type="EC" id="3.1.3.16" evidence="10"/>
<dbReference type="GO" id="GO:0046872">
    <property type="term" value="F:metal ion binding"/>
    <property type="evidence" value="ECO:0007669"/>
    <property type="project" value="UniProtKB-KW"/>
</dbReference>
<comment type="catalytic activity">
    <reaction evidence="8 10">
        <text>O-phospho-L-threonyl-[protein] + H2O = L-threonyl-[protein] + phosphate</text>
        <dbReference type="Rhea" id="RHEA:47004"/>
        <dbReference type="Rhea" id="RHEA-COMP:11060"/>
        <dbReference type="Rhea" id="RHEA-COMP:11605"/>
        <dbReference type="ChEBI" id="CHEBI:15377"/>
        <dbReference type="ChEBI" id="CHEBI:30013"/>
        <dbReference type="ChEBI" id="CHEBI:43474"/>
        <dbReference type="ChEBI" id="CHEBI:61977"/>
        <dbReference type="EC" id="3.1.3.16"/>
    </reaction>
</comment>
<dbReference type="GO" id="GO:0097723">
    <property type="term" value="P:amoeboid sperm motility"/>
    <property type="evidence" value="ECO:0007669"/>
    <property type="project" value="UniProtKB-ARBA"/>
</dbReference>
<keyword evidence="4" id="KW-0904">Protein phosphatase</keyword>
<dbReference type="InterPro" id="IPR029052">
    <property type="entry name" value="Metallo-depent_PP-like"/>
</dbReference>
<dbReference type="PANTHER" id="PTHR11668">
    <property type="entry name" value="SERINE/THREONINE PROTEIN PHOSPHATASE"/>
    <property type="match status" value="1"/>
</dbReference>
<evidence type="ECO:0000256" key="6">
    <source>
        <dbReference type="ARBA" id="ARBA00037818"/>
    </source>
</evidence>
<comment type="catalytic activity">
    <reaction evidence="7">
        <text>O-phospho-L-seryl-[protein] + H2O = L-seryl-[protein] + phosphate</text>
        <dbReference type="Rhea" id="RHEA:20629"/>
        <dbReference type="Rhea" id="RHEA-COMP:9863"/>
        <dbReference type="Rhea" id="RHEA-COMP:11604"/>
        <dbReference type="ChEBI" id="CHEBI:15377"/>
        <dbReference type="ChEBI" id="CHEBI:29999"/>
        <dbReference type="ChEBI" id="CHEBI:43474"/>
        <dbReference type="ChEBI" id="CHEBI:83421"/>
        <dbReference type="EC" id="3.1.3.16"/>
    </reaction>
</comment>
<protein>
    <recommendedName>
        <fullName evidence="10">Serine/threonine-protein phosphatase</fullName>
        <ecNumber evidence="10">3.1.3.16</ecNumber>
    </recommendedName>
</protein>
<dbReference type="InterPro" id="IPR050341">
    <property type="entry name" value="PP1_catalytic_subunit"/>
</dbReference>
<reference evidence="12 13" key="2">
    <citation type="submission" date="2018-11" db="EMBL/GenBank/DDBJ databases">
        <authorList>
            <consortium name="Pathogen Informatics"/>
        </authorList>
    </citation>
    <scope>NUCLEOTIDE SEQUENCE [LARGE SCALE GENOMIC DNA]</scope>
</reference>
<dbReference type="GO" id="GO:0031272">
    <property type="term" value="P:regulation of pseudopodium assembly"/>
    <property type="evidence" value="ECO:0007669"/>
    <property type="project" value="UniProtKB-ARBA"/>
</dbReference>
<dbReference type="SUPFAM" id="SSF56300">
    <property type="entry name" value="Metallo-dependent phosphatases"/>
    <property type="match status" value="1"/>
</dbReference>
<gene>
    <name evidence="12" type="ORF">SBAD_LOCUS5123</name>
</gene>
<dbReference type="GO" id="GO:0005634">
    <property type="term" value="C:nucleus"/>
    <property type="evidence" value="ECO:0007669"/>
    <property type="project" value="TreeGrafter"/>
</dbReference>
<dbReference type="PANTHER" id="PTHR11668:SF496">
    <property type="entry name" value="SERINE_THREONINE-PROTEIN PHOSPHATASE"/>
    <property type="match status" value="1"/>
</dbReference>
<name>A0A183INC7_9BILA</name>
<dbReference type="PROSITE" id="PS00125">
    <property type="entry name" value="SER_THR_PHOSPHATASE"/>
    <property type="match status" value="1"/>
</dbReference>
<evidence type="ECO:0000313" key="13">
    <source>
        <dbReference type="Proteomes" id="UP000270296"/>
    </source>
</evidence>
<evidence type="ECO:0000313" key="14">
    <source>
        <dbReference type="WBParaSite" id="SBAD_0000533301-mRNA-1"/>
    </source>
</evidence>
<evidence type="ECO:0000313" key="12">
    <source>
        <dbReference type="EMBL" id="VDP06334.1"/>
    </source>
</evidence>
<evidence type="ECO:0000256" key="2">
    <source>
        <dbReference type="ARBA" id="ARBA00022723"/>
    </source>
</evidence>
<evidence type="ECO:0000256" key="7">
    <source>
        <dbReference type="ARBA" id="ARBA00047761"/>
    </source>
</evidence>
<organism evidence="14">
    <name type="scientific">Soboliphyme baturini</name>
    <dbReference type="NCBI Taxonomy" id="241478"/>
    <lineage>
        <taxon>Eukaryota</taxon>
        <taxon>Metazoa</taxon>
        <taxon>Ecdysozoa</taxon>
        <taxon>Nematoda</taxon>
        <taxon>Enoplea</taxon>
        <taxon>Dorylaimia</taxon>
        <taxon>Dioctophymatida</taxon>
        <taxon>Dioctophymatoidea</taxon>
        <taxon>Soboliphymatidae</taxon>
        <taxon>Soboliphyme</taxon>
    </lineage>
</organism>
<dbReference type="Pfam" id="PF00149">
    <property type="entry name" value="Metallophos"/>
    <property type="match status" value="1"/>
</dbReference>